<sequence length="297" mass="31442">MIALHTVWRHLAGAMLLAAMTTVTHGQEPDAQVLRCAAGFGCPAGGVSQEDALGLVDVRSAQEARDRYAQDHPDLYVEDAFEAAKETAVEPVETADADLLRCASGFGCEGMAVSPDDALVLSGEKSRSAARDRYASKFPEAYLEDAFPSEGQRDNPVKLDADSADERSGEIELFDGSEDPSRAIDLFEGEGGPDRKKSSTEGSDFAQLEGYAEKPCAGEVYQNPDFMHMAGYKVALCLRMAGNALSDCGLPAARAFCLTRQHGNAACFGVTTAAQALNVGAYCQGGGCAAFSFIVCR</sequence>
<keyword evidence="4" id="KW-1185">Reference proteome</keyword>
<feature type="region of interest" description="Disordered" evidence="1">
    <location>
        <begin position="145"/>
        <end position="204"/>
    </location>
</feature>
<keyword evidence="2" id="KW-0732">Signal</keyword>
<proteinExistence type="predicted"/>
<accession>A0ABU4AKC5</accession>
<evidence type="ECO:0000313" key="4">
    <source>
        <dbReference type="Proteomes" id="UP001185659"/>
    </source>
</evidence>
<evidence type="ECO:0000256" key="2">
    <source>
        <dbReference type="SAM" id="SignalP"/>
    </source>
</evidence>
<name>A0ABU4AKC5_9HYPH</name>
<protein>
    <submittedName>
        <fullName evidence="3">Uncharacterized protein</fullName>
    </submittedName>
</protein>
<comment type="caution">
    <text evidence="3">The sequence shown here is derived from an EMBL/GenBank/DDBJ whole genome shotgun (WGS) entry which is preliminary data.</text>
</comment>
<dbReference type="Proteomes" id="UP001185659">
    <property type="component" value="Unassembled WGS sequence"/>
</dbReference>
<evidence type="ECO:0000256" key="1">
    <source>
        <dbReference type="SAM" id="MobiDB-lite"/>
    </source>
</evidence>
<dbReference type="RefSeq" id="WP_317561233.1">
    <property type="nucleotide sequence ID" value="NZ_JAWLIP010000004.1"/>
</dbReference>
<feature type="signal peptide" evidence="2">
    <location>
        <begin position="1"/>
        <end position="26"/>
    </location>
</feature>
<gene>
    <name evidence="3" type="ORF">R2G56_10395</name>
</gene>
<feature type="compositionally biased region" description="Basic and acidic residues" evidence="1">
    <location>
        <begin position="151"/>
        <end position="170"/>
    </location>
</feature>
<dbReference type="EMBL" id="JAWLIP010000004">
    <property type="protein sequence ID" value="MDV6226693.1"/>
    <property type="molecule type" value="Genomic_DNA"/>
</dbReference>
<reference evidence="3 4" key="1">
    <citation type="submission" date="2023-10" db="EMBL/GenBank/DDBJ databases">
        <authorList>
            <person name="Venkata Ramana C."/>
            <person name="Sasikala C."/>
            <person name="Dhurka M."/>
        </authorList>
    </citation>
    <scope>NUCLEOTIDE SEQUENCE [LARGE SCALE GENOMIC DNA]</scope>
    <source>
        <strain evidence="3 4">KCTC 32151</strain>
    </source>
</reference>
<evidence type="ECO:0000313" key="3">
    <source>
        <dbReference type="EMBL" id="MDV6226693.1"/>
    </source>
</evidence>
<feature type="chain" id="PRO_5045846765" evidence="2">
    <location>
        <begin position="27"/>
        <end position="297"/>
    </location>
</feature>
<organism evidence="3 4">
    <name type="scientific">Nitratireductor aquimarinus</name>
    <dbReference type="NCBI Taxonomy" id="889300"/>
    <lineage>
        <taxon>Bacteria</taxon>
        <taxon>Pseudomonadati</taxon>
        <taxon>Pseudomonadota</taxon>
        <taxon>Alphaproteobacteria</taxon>
        <taxon>Hyphomicrobiales</taxon>
        <taxon>Phyllobacteriaceae</taxon>
        <taxon>Nitratireductor</taxon>
    </lineage>
</organism>